<reference evidence="3" key="1">
    <citation type="submission" date="2023-07" db="EMBL/GenBank/DDBJ databases">
        <title>30 novel species of actinomycetes from the DSMZ collection.</title>
        <authorList>
            <person name="Nouioui I."/>
        </authorList>
    </citation>
    <scope>NUCLEOTIDE SEQUENCE [LARGE SCALE GENOMIC DNA]</scope>
    <source>
        <strain evidence="3">DSM 41982</strain>
    </source>
</reference>
<sequence length="147" mass="16194">MSAVDGVRAPAWPAGAVRRTGAHRATGPLRPVRERQPAPPPAAPTPLRPERRAVARVLDRYRAWERLTLDHPANGTVRRRFEATAYTLCVLMARRTSREAAHAAEHYLGVTRRRGRAIAPPEPDRPEPVPPGRPLRPVAPRDAVPVG</sequence>
<protein>
    <submittedName>
        <fullName evidence="2">DUF5133 domain-containing protein</fullName>
    </submittedName>
</protein>
<dbReference type="EMBL" id="JAVRER010000006">
    <property type="protein sequence ID" value="MDT0414899.1"/>
    <property type="molecule type" value="Genomic_DNA"/>
</dbReference>
<dbReference type="Pfam" id="PF17196">
    <property type="entry name" value="DUF5133"/>
    <property type="match status" value="1"/>
</dbReference>
<evidence type="ECO:0000256" key="1">
    <source>
        <dbReference type="SAM" id="MobiDB-lite"/>
    </source>
</evidence>
<comment type="caution">
    <text evidence="2">The sequence shown here is derived from an EMBL/GenBank/DDBJ whole genome shotgun (WGS) entry which is preliminary data.</text>
</comment>
<proteinExistence type="predicted"/>
<gene>
    <name evidence="2" type="ORF">RM574_05295</name>
</gene>
<feature type="region of interest" description="Disordered" evidence="1">
    <location>
        <begin position="112"/>
        <end position="147"/>
    </location>
</feature>
<evidence type="ECO:0000313" key="2">
    <source>
        <dbReference type="EMBL" id="MDT0414899.1"/>
    </source>
</evidence>
<name>A0ABD5E0M3_9ACTN</name>
<evidence type="ECO:0000313" key="3">
    <source>
        <dbReference type="Proteomes" id="UP001183607"/>
    </source>
</evidence>
<feature type="region of interest" description="Disordered" evidence="1">
    <location>
        <begin position="1"/>
        <end position="50"/>
    </location>
</feature>
<feature type="compositionally biased region" description="Pro residues" evidence="1">
    <location>
        <begin position="37"/>
        <end position="47"/>
    </location>
</feature>
<accession>A0ABD5E0M3</accession>
<dbReference type="InterPro" id="IPR033457">
    <property type="entry name" value="DUF5133"/>
</dbReference>
<dbReference type="Proteomes" id="UP001183607">
    <property type="component" value="Unassembled WGS sequence"/>
</dbReference>
<dbReference type="RefSeq" id="WP_311676701.1">
    <property type="nucleotide sequence ID" value="NZ_JAVRER010000006.1"/>
</dbReference>
<dbReference type="AlphaFoldDB" id="A0ABD5E0M3"/>
<organism evidence="2 3">
    <name type="scientific">Streptomyces evansiae</name>
    <dbReference type="NCBI Taxonomy" id="3075535"/>
    <lineage>
        <taxon>Bacteria</taxon>
        <taxon>Bacillati</taxon>
        <taxon>Actinomycetota</taxon>
        <taxon>Actinomycetes</taxon>
        <taxon>Kitasatosporales</taxon>
        <taxon>Streptomycetaceae</taxon>
        <taxon>Streptomyces</taxon>
    </lineage>
</organism>